<keyword evidence="3" id="KW-1185">Reference proteome</keyword>
<name>B1ZTA7_OPITP</name>
<feature type="chain" id="PRO_5002774448" description="DUF4242 domain-containing protein" evidence="1">
    <location>
        <begin position="24"/>
        <end position="205"/>
    </location>
</feature>
<dbReference type="eggNOG" id="COG2114">
    <property type="taxonomic scope" value="Bacteria"/>
</dbReference>
<proteinExistence type="predicted"/>
<feature type="signal peptide" evidence="1">
    <location>
        <begin position="1"/>
        <end position="23"/>
    </location>
</feature>
<dbReference type="PROSITE" id="PS51257">
    <property type="entry name" value="PROKAR_LIPOPROTEIN"/>
    <property type="match status" value="1"/>
</dbReference>
<protein>
    <recommendedName>
        <fullName evidence="4">DUF4242 domain-containing protein</fullName>
    </recommendedName>
</protein>
<evidence type="ECO:0000256" key="1">
    <source>
        <dbReference type="SAM" id="SignalP"/>
    </source>
</evidence>
<sequence length="205" mass="21988">MKTISLLLPLAALVLFGAGCDHTALKPGYATFIDVHEFGPGKVTAADVAKAHKADLATQGRHDVRFVDYWVDAEHGRVYCLSEAKNAASVIATHREAHGLLPAQIHAVSATHAALPTPSPEHPLFLDEHDFGPGQVKADAVAGAHEKDLAVQAQFGVRFVDYWVDEREGKVFCLAEAPNAEAVRATHRQAHGLLPTTIVPVTDGR</sequence>
<accession>B1ZTA7</accession>
<reference evidence="2 3" key="1">
    <citation type="journal article" date="2011" name="J. Bacteriol.">
        <title>Genome sequence of the verrucomicrobium Opitutus terrae PB90-1, an abundant inhabitant of rice paddy soil ecosystems.</title>
        <authorList>
            <person name="van Passel M.W."/>
            <person name="Kant R."/>
            <person name="Palva A."/>
            <person name="Copeland A."/>
            <person name="Lucas S."/>
            <person name="Lapidus A."/>
            <person name="Glavina del Rio T."/>
            <person name="Pitluck S."/>
            <person name="Goltsman E."/>
            <person name="Clum A."/>
            <person name="Sun H."/>
            <person name="Schmutz J."/>
            <person name="Larimer F.W."/>
            <person name="Land M.L."/>
            <person name="Hauser L."/>
            <person name="Kyrpides N."/>
            <person name="Mikhailova N."/>
            <person name="Richardson P.P."/>
            <person name="Janssen P.H."/>
            <person name="de Vos W.M."/>
            <person name="Smidt H."/>
        </authorList>
    </citation>
    <scope>NUCLEOTIDE SEQUENCE [LARGE SCALE GENOMIC DNA]</scope>
    <source>
        <strain evidence="3">DSM 11246 / JCM 15787 / PB90-1</strain>
    </source>
</reference>
<dbReference type="InterPro" id="IPR025336">
    <property type="entry name" value="SCO4226-like"/>
</dbReference>
<evidence type="ECO:0008006" key="4">
    <source>
        <dbReference type="Google" id="ProtNLM"/>
    </source>
</evidence>
<gene>
    <name evidence="2" type="ordered locus">Oter_3282</name>
</gene>
<keyword evidence="1" id="KW-0732">Signal</keyword>
<organism evidence="2 3">
    <name type="scientific">Opitutus terrae (strain DSM 11246 / JCM 15787 / PB90-1)</name>
    <dbReference type="NCBI Taxonomy" id="452637"/>
    <lineage>
        <taxon>Bacteria</taxon>
        <taxon>Pseudomonadati</taxon>
        <taxon>Verrucomicrobiota</taxon>
        <taxon>Opitutia</taxon>
        <taxon>Opitutales</taxon>
        <taxon>Opitutaceae</taxon>
        <taxon>Opitutus</taxon>
    </lineage>
</organism>
<evidence type="ECO:0000313" key="3">
    <source>
        <dbReference type="Proteomes" id="UP000007013"/>
    </source>
</evidence>
<evidence type="ECO:0000313" key="2">
    <source>
        <dbReference type="EMBL" id="ACB76561.1"/>
    </source>
</evidence>
<dbReference type="EMBL" id="CP001032">
    <property type="protein sequence ID" value="ACB76561.1"/>
    <property type="molecule type" value="Genomic_DNA"/>
</dbReference>
<dbReference type="Proteomes" id="UP000007013">
    <property type="component" value="Chromosome"/>
</dbReference>
<dbReference type="Gene3D" id="3.30.70.3090">
    <property type="entry name" value="ORF SCO4226, nickel-binding ferredoxin-like monomer"/>
    <property type="match status" value="2"/>
</dbReference>
<dbReference type="RefSeq" id="WP_012376090.1">
    <property type="nucleotide sequence ID" value="NC_010571.1"/>
</dbReference>
<dbReference type="AlphaFoldDB" id="B1ZTA7"/>
<dbReference type="InterPro" id="IPR042557">
    <property type="entry name" value="SCO4226"/>
</dbReference>
<dbReference type="Pfam" id="PF14026">
    <property type="entry name" value="SCO4226-like"/>
    <property type="match status" value="2"/>
</dbReference>
<dbReference type="HOGENOM" id="CLU_1282506_0_0_0"/>
<dbReference type="KEGG" id="ote:Oter_3282"/>
<dbReference type="STRING" id="452637.Oter_3282"/>